<dbReference type="PROSITE" id="PS51257">
    <property type="entry name" value="PROKAR_LIPOPROTEIN"/>
    <property type="match status" value="1"/>
</dbReference>
<dbReference type="RefSeq" id="WP_131350046.1">
    <property type="nucleotide sequence ID" value="NZ_SJKB01000001.1"/>
</dbReference>
<evidence type="ECO:0000256" key="2">
    <source>
        <dbReference type="SAM" id="SignalP"/>
    </source>
</evidence>
<reference evidence="3 4" key="1">
    <citation type="submission" date="2019-02" db="EMBL/GenBank/DDBJ databases">
        <title>Kribbella capetownensis sp. nov. and Kribbella speibonae sp. nov., isolated from soil.</title>
        <authorList>
            <person name="Curtis S.M."/>
            <person name="Norton I."/>
            <person name="Everest G.J."/>
            <person name="Meyers P.R."/>
        </authorList>
    </citation>
    <scope>NUCLEOTIDE SEQUENCE [LARGE SCALE GENOMIC DNA]</scope>
    <source>
        <strain evidence="3 4">NRRL B-24813</strain>
    </source>
</reference>
<feature type="chain" id="PRO_5039700675" evidence="2">
    <location>
        <begin position="23"/>
        <end position="219"/>
    </location>
</feature>
<protein>
    <submittedName>
        <fullName evidence="3">Uncharacterized protein</fullName>
    </submittedName>
</protein>
<comment type="caution">
    <text evidence="3">The sequence shown here is derived from an EMBL/GenBank/DDBJ whole genome shotgun (WGS) entry which is preliminary data.</text>
</comment>
<keyword evidence="4" id="KW-1185">Reference proteome</keyword>
<feature type="compositionally biased region" description="Polar residues" evidence="1">
    <location>
        <begin position="33"/>
        <end position="44"/>
    </location>
</feature>
<dbReference type="Proteomes" id="UP000291144">
    <property type="component" value="Unassembled WGS sequence"/>
</dbReference>
<feature type="signal peptide" evidence="2">
    <location>
        <begin position="1"/>
        <end position="22"/>
    </location>
</feature>
<organism evidence="3 4">
    <name type="scientific">Kribbella pittospori</name>
    <dbReference type="NCBI Taxonomy" id="722689"/>
    <lineage>
        <taxon>Bacteria</taxon>
        <taxon>Bacillati</taxon>
        <taxon>Actinomycetota</taxon>
        <taxon>Actinomycetes</taxon>
        <taxon>Propionibacteriales</taxon>
        <taxon>Kribbellaceae</taxon>
        <taxon>Kribbella</taxon>
    </lineage>
</organism>
<sequence length="219" mass="22691">MRRPAIAIAVLALVLAGCSDTSSDGGSGEGGTPTQDVTTSEQTGEPSPEPTDPESTQDPVDKPSVKIAQLPVGGGADGNCNSVNWLGGDVIRPGTTMKLGRPTFDPKHIFEVDQSACGGKRSCEGLEWTADSQDACSVGFKQVGTQGTVTLKVPAEVTCATQDDCDELKKKEGSQIQLTAVPPETPTEEPETPTEEPETPSEEPDTPPAESPAETPSGE</sequence>
<accession>A0A4R0L197</accession>
<feature type="region of interest" description="Disordered" evidence="1">
    <location>
        <begin position="170"/>
        <end position="219"/>
    </location>
</feature>
<name>A0A4R0L197_9ACTN</name>
<evidence type="ECO:0000313" key="4">
    <source>
        <dbReference type="Proteomes" id="UP000291144"/>
    </source>
</evidence>
<evidence type="ECO:0000313" key="3">
    <source>
        <dbReference type="EMBL" id="TCC65566.1"/>
    </source>
</evidence>
<feature type="region of interest" description="Disordered" evidence="1">
    <location>
        <begin position="19"/>
        <end position="65"/>
    </location>
</feature>
<feature type="compositionally biased region" description="Acidic residues" evidence="1">
    <location>
        <begin position="186"/>
        <end position="205"/>
    </location>
</feature>
<dbReference type="AlphaFoldDB" id="A0A4R0L197"/>
<evidence type="ECO:0000256" key="1">
    <source>
        <dbReference type="SAM" id="MobiDB-lite"/>
    </source>
</evidence>
<keyword evidence="2" id="KW-0732">Signal</keyword>
<gene>
    <name evidence="3" type="ORF">E0H73_01085</name>
</gene>
<dbReference type="EMBL" id="SJKB01000001">
    <property type="protein sequence ID" value="TCC65566.1"/>
    <property type="molecule type" value="Genomic_DNA"/>
</dbReference>
<proteinExistence type="predicted"/>
<dbReference type="OrthoDB" id="3830508at2"/>